<dbReference type="EMBL" id="AMQM01007594">
    <property type="status" value="NOT_ANNOTATED_CDS"/>
    <property type="molecule type" value="Genomic_DNA"/>
</dbReference>
<sequence>MTWFEFERSLSEAERQNIAKSTKKVNPNFCQLSSHWPHSERWAGVILNFLPIKFHVTIQLVKGPSCHTFAKIEIQRLDSCNHISCNYTSCNYNLIISSSNNSIKCNNHHVFFSNNSSNKFRSNDTLLKI</sequence>
<dbReference type="Proteomes" id="UP000015101">
    <property type="component" value="Unassembled WGS sequence"/>
</dbReference>
<reference evidence="1 3" key="2">
    <citation type="journal article" date="2013" name="Nature">
        <title>Insights into bilaterian evolution from three spiralian genomes.</title>
        <authorList>
            <person name="Simakov O."/>
            <person name="Marletaz F."/>
            <person name="Cho S.J."/>
            <person name="Edsinger-Gonzales E."/>
            <person name="Havlak P."/>
            <person name="Hellsten U."/>
            <person name="Kuo D.H."/>
            <person name="Larsson T."/>
            <person name="Lv J."/>
            <person name="Arendt D."/>
            <person name="Savage R."/>
            <person name="Osoegawa K."/>
            <person name="de Jong P."/>
            <person name="Grimwood J."/>
            <person name="Chapman J.A."/>
            <person name="Shapiro H."/>
            <person name="Aerts A."/>
            <person name="Otillar R.P."/>
            <person name="Terry A.Y."/>
            <person name="Boore J.L."/>
            <person name="Grigoriev I.V."/>
            <person name="Lindberg D.R."/>
            <person name="Seaver E.C."/>
            <person name="Weisblat D.A."/>
            <person name="Putnam N.H."/>
            <person name="Rokhsar D.S."/>
        </authorList>
    </citation>
    <scope>NUCLEOTIDE SEQUENCE</scope>
</reference>
<gene>
    <name evidence="2" type="primary">20208106</name>
    <name evidence="1" type="ORF">HELRODRAFT_181449</name>
</gene>
<evidence type="ECO:0000313" key="2">
    <source>
        <dbReference type="EnsemblMetazoa" id="HelroP181449"/>
    </source>
</evidence>
<accession>T1FH07</accession>
<evidence type="ECO:0000313" key="1">
    <source>
        <dbReference type="EMBL" id="ESN92401.1"/>
    </source>
</evidence>
<dbReference type="HOGENOM" id="CLU_1951128_0_0_1"/>
<dbReference type="CTD" id="20208106"/>
<dbReference type="AlphaFoldDB" id="T1FH07"/>
<name>T1FH07_HELRO</name>
<dbReference type="EMBL" id="KB097642">
    <property type="protein sequence ID" value="ESN92401.1"/>
    <property type="molecule type" value="Genomic_DNA"/>
</dbReference>
<dbReference type="KEGG" id="hro:HELRODRAFT_181449"/>
<reference evidence="3" key="1">
    <citation type="submission" date="2012-12" db="EMBL/GenBank/DDBJ databases">
        <authorList>
            <person name="Hellsten U."/>
            <person name="Grimwood J."/>
            <person name="Chapman J.A."/>
            <person name="Shapiro H."/>
            <person name="Aerts A."/>
            <person name="Otillar R.P."/>
            <person name="Terry A.Y."/>
            <person name="Boore J.L."/>
            <person name="Simakov O."/>
            <person name="Marletaz F."/>
            <person name="Cho S.-J."/>
            <person name="Edsinger-Gonzales E."/>
            <person name="Havlak P."/>
            <person name="Kuo D.-H."/>
            <person name="Larsson T."/>
            <person name="Lv J."/>
            <person name="Arendt D."/>
            <person name="Savage R."/>
            <person name="Osoegawa K."/>
            <person name="de Jong P."/>
            <person name="Lindberg D.R."/>
            <person name="Seaver E.C."/>
            <person name="Weisblat D.A."/>
            <person name="Putnam N.H."/>
            <person name="Grigoriev I.V."/>
            <person name="Rokhsar D.S."/>
        </authorList>
    </citation>
    <scope>NUCLEOTIDE SEQUENCE</scope>
</reference>
<reference evidence="2" key="3">
    <citation type="submission" date="2015-06" db="UniProtKB">
        <authorList>
            <consortium name="EnsemblMetazoa"/>
        </authorList>
    </citation>
    <scope>IDENTIFICATION</scope>
</reference>
<proteinExistence type="predicted"/>
<dbReference type="InParanoid" id="T1FH07"/>
<protein>
    <submittedName>
        <fullName evidence="1 2">Uncharacterized protein</fullName>
    </submittedName>
</protein>
<organism evidence="2 3">
    <name type="scientific">Helobdella robusta</name>
    <name type="common">Californian leech</name>
    <dbReference type="NCBI Taxonomy" id="6412"/>
    <lineage>
        <taxon>Eukaryota</taxon>
        <taxon>Metazoa</taxon>
        <taxon>Spiralia</taxon>
        <taxon>Lophotrochozoa</taxon>
        <taxon>Annelida</taxon>
        <taxon>Clitellata</taxon>
        <taxon>Hirudinea</taxon>
        <taxon>Rhynchobdellida</taxon>
        <taxon>Glossiphoniidae</taxon>
        <taxon>Helobdella</taxon>
    </lineage>
</organism>
<keyword evidence="3" id="KW-1185">Reference proteome</keyword>
<dbReference type="GeneID" id="20208106"/>
<dbReference type="EnsemblMetazoa" id="HelroT181449">
    <property type="protein sequence ID" value="HelroP181449"/>
    <property type="gene ID" value="HelroG181449"/>
</dbReference>
<evidence type="ECO:0000313" key="3">
    <source>
        <dbReference type="Proteomes" id="UP000015101"/>
    </source>
</evidence>
<dbReference type="RefSeq" id="XP_009029499.1">
    <property type="nucleotide sequence ID" value="XM_009031251.1"/>
</dbReference>